<feature type="region of interest" description="Disordered" evidence="1">
    <location>
        <begin position="312"/>
        <end position="360"/>
    </location>
</feature>
<protein>
    <submittedName>
        <fullName evidence="2">Uncharacterized protein</fullName>
    </submittedName>
</protein>
<dbReference type="AlphaFoldDB" id="A0AAN8IZW6"/>
<organism evidence="2 3">
    <name type="scientific">Trichostrongylus colubriformis</name>
    <name type="common">Black scour worm</name>
    <dbReference type="NCBI Taxonomy" id="6319"/>
    <lineage>
        <taxon>Eukaryota</taxon>
        <taxon>Metazoa</taxon>
        <taxon>Ecdysozoa</taxon>
        <taxon>Nematoda</taxon>
        <taxon>Chromadorea</taxon>
        <taxon>Rhabditida</taxon>
        <taxon>Rhabditina</taxon>
        <taxon>Rhabditomorpha</taxon>
        <taxon>Strongyloidea</taxon>
        <taxon>Trichostrongylidae</taxon>
        <taxon>Trichostrongylus</taxon>
    </lineage>
</organism>
<dbReference type="EMBL" id="WIXE01018289">
    <property type="protein sequence ID" value="KAK5971059.1"/>
    <property type="molecule type" value="Genomic_DNA"/>
</dbReference>
<evidence type="ECO:0000313" key="3">
    <source>
        <dbReference type="Proteomes" id="UP001331761"/>
    </source>
</evidence>
<feature type="region of interest" description="Disordered" evidence="1">
    <location>
        <begin position="137"/>
        <end position="162"/>
    </location>
</feature>
<feature type="region of interest" description="Disordered" evidence="1">
    <location>
        <begin position="37"/>
        <end position="58"/>
    </location>
</feature>
<feature type="compositionally biased region" description="Acidic residues" evidence="1">
    <location>
        <begin position="44"/>
        <end position="56"/>
    </location>
</feature>
<gene>
    <name evidence="2" type="ORF">GCK32_005672</name>
</gene>
<proteinExistence type="predicted"/>
<accession>A0AAN8IZW6</accession>
<feature type="compositionally biased region" description="Polar residues" evidence="1">
    <location>
        <begin position="319"/>
        <end position="349"/>
    </location>
</feature>
<keyword evidence="3" id="KW-1185">Reference proteome</keyword>
<feature type="compositionally biased region" description="Polar residues" evidence="1">
    <location>
        <begin position="145"/>
        <end position="160"/>
    </location>
</feature>
<evidence type="ECO:0000256" key="1">
    <source>
        <dbReference type="SAM" id="MobiDB-lite"/>
    </source>
</evidence>
<name>A0AAN8IZW6_TRICO</name>
<dbReference type="Proteomes" id="UP001331761">
    <property type="component" value="Unassembled WGS sequence"/>
</dbReference>
<evidence type="ECO:0000313" key="2">
    <source>
        <dbReference type="EMBL" id="KAK5971059.1"/>
    </source>
</evidence>
<feature type="compositionally biased region" description="Polar residues" evidence="1">
    <location>
        <begin position="222"/>
        <end position="237"/>
    </location>
</feature>
<feature type="compositionally biased region" description="Basic and acidic residues" evidence="1">
    <location>
        <begin position="209"/>
        <end position="221"/>
    </location>
</feature>
<feature type="region of interest" description="Disordered" evidence="1">
    <location>
        <begin position="209"/>
        <end position="248"/>
    </location>
</feature>
<sequence>MLASSPTHSRTMSLLSGIAKFLNPFSWLHRNTKTRHSPSHEYELQEDDMEQTDDEAPFPLSFSESNVENVLDETCDMQKSYEHDDDLNQMCGDASLDTEEPLDENTLEANDVKNQRDTEETDNAEVIAFARTKFSLPKPVMHSGTHPNNSTADTSRNGPSFNEDLQFEKDKVAPTQQVIGVDGPTPSENELWFAEGMIVEPVVEQDMATERNGTHEKESDNLSKAPTTTDGHTNDGTITDEYGGISSHGGAVRIEDTVVILDRPNIVGIFGKPTVGEIKSAKKRRAQDDSHDSLGIATEYASAANQQVLRVKYPRRSYNAPSVRNTHPTGARESPSSPVTPANTPTSFKTRSRSDRSGSV</sequence>
<comment type="caution">
    <text evidence="2">The sequence shown here is derived from an EMBL/GenBank/DDBJ whole genome shotgun (WGS) entry which is preliminary data.</text>
</comment>
<reference evidence="2 3" key="1">
    <citation type="submission" date="2019-10" db="EMBL/GenBank/DDBJ databases">
        <title>Assembly and Annotation for the nematode Trichostrongylus colubriformis.</title>
        <authorList>
            <person name="Martin J."/>
        </authorList>
    </citation>
    <scope>NUCLEOTIDE SEQUENCE [LARGE SCALE GENOMIC DNA]</scope>
    <source>
        <strain evidence="2">G859</strain>
        <tissue evidence="2">Whole worm</tissue>
    </source>
</reference>